<dbReference type="KEGG" id="cbr:CBG_07803"/>
<dbReference type="WormBase" id="CBG07803">
    <property type="protein sequence ID" value="CBP49422"/>
    <property type="gene ID" value="WBGene00029739"/>
</dbReference>
<gene>
    <name evidence="2 4" type="ORF">CBG07803</name>
    <name evidence="2" type="ORF">CBG_07803</name>
</gene>
<protein>
    <submittedName>
        <fullName evidence="2">Protein CBG07803</fullName>
    </submittedName>
</protein>
<feature type="compositionally biased region" description="Acidic residues" evidence="1">
    <location>
        <begin position="216"/>
        <end position="226"/>
    </location>
</feature>
<organism evidence="2 3">
    <name type="scientific">Caenorhabditis briggsae</name>
    <dbReference type="NCBI Taxonomy" id="6238"/>
    <lineage>
        <taxon>Eukaryota</taxon>
        <taxon>Metazoa</taxon>
        <taxon>Ecdysozoa</taxon>
        <taxon>Nematoda</taxon>
        <taxon>Chromadorea</taxon>
        <taxon>Rhabditida</taxon>
        <taxon>Rhabditina</taxon>
        <taxon>Rhabditomorpha</taxon>
        <taxon>Rhabditoidea</taxon>
        <taxon>Rhabditidae</taxon>
        <taxon>Peloderinae</taxon>
        <taxon>Caenorhabditis</taxon>
    </lineage>
</organism>
<dbReference type="InParanoid" id="A8X573"/>
<dbReference type="eggNOG" id="ENOG502TIRP">
    <property type="taxonomic scope" value="Eukaryota"/>
</dbReference>
<evidence type="ECO:0000313" key="3">
    <source>
        <dbReference type="Proteomes" id="UP000008549"/>
    </source>
</evidence>
<name>A8X573_CAEBR</name>
<dbReference type="HOGENOM" id="CLU_1116595_0_0_1"/>
<reference evidence="2 3" key="2">
    <citation type="journal article" date="2011" name="PLoS Genet.">
        <title>Caenorhabditis briggsae recombinant inbred line genotypes reveal inter-strain incompatibility and the evolution of recombination.</title>
        <authorList>
            <person name="Ross J.A."/>
            <person name="Koboldt D.C."/>
            <person name="Staisch J.E."/>
            <person name="Chamberlin H.M."/>
            <person name="Gupta B.P."/>
            <person name="Miller R.D."/>
            <person name="Baird S.E."/>
            <person name="Haag E.S."/>
        </authorList>
    </citation>
    <scope>NUCLEOTIDE SEQUENCE [LARGE SCALE GENOMIC DNA]</scope>
    <source>
        <strain evidence="2 3">AF16</strain>
    </source>
</reference>
<sequence length="249" mass="28259">MTSLIERLKRPALATSPTAASISGALLVSPVHVSSSSAAPAVQPSASVTPVAKKSTIWTPHAETLPHNHRAFTHYFTARRKFKKEAGIPALLDPVSLEYAQLRREADENFATNPIYKEEILKEKMECLYHPQNGPLPQQVKFPVQVLVLYNKYRSIRKDLKLPEWSSVKEAAGEEYWRWTVKATQLFDEHTVQLTKGYVWVPERNKGGRKRKREETEDEEEAEETDDNTRITSSSKTPASEIDKYSPEL</sequence>
<dbReference type="STRING" id="6238.A8X573"/>
<accession>A8X573</accession>
<dbReference type="GeneID" id="8573856"/>
<reference evidence="2 3" key="1">
    <citation type="journal article" date="2003" name="PLoS Biol.">
        <title>The genome sequence of Caenorhabditis briggsae: a platform for comparative genomics.</title>
        <authorList>
            <person name="Stein L.D."/>
            <person name="Bao Z."/>
            <person name="Blasiar D."/>
            <person name="Blumenthal T."/>
            <person name="Brent M.R."/>
            <person name="Chen N."/>
            <person name="Chinwalla A."/>
            <person name="Clarke L."/>
            <person name="Clee C."/>
            <person name="Coghlan A."/>
            <person name="Coulson A."/>
            <person name="D'Eustachio P."/>
            <person name="Fitch D.H."/>
            <person name="Fulton L.A."/>
            <person name="Fulton R.E."/>
            <person name="Griffiths-Jones S."/>
            <person name="Harris T.W."/>
            <person name="Hillier L.W."/>
            <person name="Kamath R."/>
            <person name="Kuwabara P.E."/>
            <person name="Mardis E.R."/>
            <person name="Marra M.A."/>
            <person name="Miner T.L."/>
            <person name="Minx P."/>
            <person name="Mullikin J.C."/>
            <person name="Plumb R.W."/>
            <person name="Rogers J."/>
            <person name="Schein J.E."/>
            <person name="Sohrmann M."/>
            <person name="Spieth J."/>
            <person name="Stajich J.E."/>
            <person name="Wei C."/>
            <person name="Willey D."/>
            <person name="Wilson R.K."/>
            <person name="Durbin R."/>
            <person name="Waterston R.H."/>
        </authorList>
    </citation>
    <scope>NUCLEOTIDE SEQUENCE [LARGE SCALE GENOMIC DNA]</scope>
    <source>
        <strain evidence="2 3">AF16</strain>
    </source>
</reference>
<keyword evidence="3" id="KW-1185">Reference proteome</keyword>
<dbReference type="CTD" id="8573856"/>
<dbReference type="AlphaFoldDB" id="A8X573"/>
<evidence type="ECO:0000313" key="4">
    <source>
        <dbReference type="WormBase" id="CBG07803"/>
    </source>
</evidence>
<dbReference type="Proteomes" id="UP000008549">
    <property type="component" value="Unassembled WGS sequence"/>
</dbReference>
<proteinExistence type="predicted"/>
<feature type="region of interest" description="Disordered" evidence="1">
    <location>
        <begin position="205"/>
        <end position="249"/>
    </location>
</feature>
<dbReference type="EMBL" id="HE600965">
    <property type="protein sequence ID" value="CAP27772.1"/>
    <property type="molecule type" value="Genomic_DNA"/>
</dbReference>
<dbReference type="RefSeq" id="XP_002631856.1">
    <property type="nucleotide sequence ID" value="XM_002631810.1"/>
</dbReference>
<evidence type="ECO:0000313" key="2">
    <source>
        <dbReference type="EMBL" id="CAP27772.1"/>
    </source>
</evidence>
<evidence type="ECO:0000256" key="1">
    <source>
        <dbReference type="SAM" id="MobiDB-lite"/>
    </source>
</evidence>